<dbReference type="AlphaFoldDB" id="A0A220SUG4"/>
<accession>A0A220SUG4</accession>
<dbReference type="EMBL" id="UIXM01000019">
    <property type="protein sequence ID" value="SVS28781.1"/>
    <property type="molecule type" value="Genomic_DNA"/>
</dbReference>
<geneLocation type="plasmid" evidence="1">
    <name>p11219-CTXM</name>
</geneLocation>
<protein>
    <submittedName>
        <fullName evidence="1">Uncharacterized protein</fullName>
    </submittedName>
</protein>
<organism evidence="1">
    <name type="scientific">Klebsiella pneumoniae</name>
    <dbReference type="NCBI Taxonomy" id="573"/>
    <lineage>
        <taxon>Bacteria</taxon>
        <taxon>Pseudomonadati</taxon>
        <taxon>Pseudomonadota</taxon>
        <taxon>Gammaproteobacteria</taxon>
        <taxon>Enterobacterales</taxon>
        <taxon>Enterobacteriaceae</taxon>
        <taxon>Klebsiella/Raoultella group</taxon>
        <taxon>Klebsiella</taxon>
        <taxon>Klebsiella pneumoniae complex</taxon>
    </lineage>
</organism>
<name>A0A220SUG4_KLEPN</name>
<reference evidence="1" key="1">
    <citation type="submission" date="2017-05" db="EMBL/GenBank/DDBJ databases">
        <title>Complete sequence of plasmid p11219-CTXM.</title>
        <authorList>
            <person name="Wang S."/>
            <person name="Zhou D."/>
        </authorList>
    </citation>
    <scope>NUCLEOTIDE SEQUENCE</scope>
    <source>
        <strain evidence="1">11219</strain>
        <plasmid evidence="1">p11219-CTXM</plasmid>
    </source>
</reference>
<evidence type="ECO:0000313" key="3">
    <source>
        <dbReference type="Proteomes" id="UP000259497"/>
    </source>
</evidence>
<evidence type="ECO:0000313" key="1">
    <source>
        <dbReference type="EMBL" id="ASK37115.1"/>
    </source>
</evidence>
<dbReference type="Proteomes" id="UP000259497">
    <property type="component" value="Unassembled WGS sequence"/>
</dbReference>
<proteinExistence type="predicted"/>
<dbReference type="RefSeq" id="WP_117027812.1">
    <property type="nucleotide sequence ID" value="NZ_AP023149.1"/>
</dbReference>
<dbReference type="EMBL" id="MF133442">
    <property type="protein sequence ID" value="ASK37115.1"/>
    <property type="molecule type" value="Genomic_DNA"/>
</dbReference>
<keyword evidence="1" id="KW-0614">Plasmid</keyword>
<evidence type="ECO:0000313" key="2">
    <source>
        <dbReference type="EMBL" id="SVS28781.1"/>
    </source>
</evidence>
<gene>
    <name evidence="2" type="ORF">SAMEA3649733_04531</name>
</gene>
<sequence length="183" mass="21241">MQIKKTFPIYEGPDLRRRWTTEAEWRDWLRAHGAYGFRVTPYFNRCCVVFGERRYVETIKQLHGLDESEFVYGVGGMVTTLGYIQADTMLHCVYLPENYDETVYWHEALHVALMTAEYHGVQLHDQEALTYLQGYIAEEFNRSRLQFMADKKAGGLPAIEGIVTRPASTICRGGFCNRKVVMR</sequence>
<reference evidence="2 3" key="2">
    <citation type="submission" date="2018-08" db="EMBL/GenBank/DDBJ databases">
        <authorList>
            <consortium name="Pathogen Informatics"/>
        </authorList>
    </citation>
    <scope>NUCLEOTIDE SEQUENCE [LARGE SCALE GENOMIC DNA]</scope>
    <source>
        <strain evidence="2 3">EuSCAPE_GR114</strain>
    </source>
</reference>